<dbReference type="SUPFAM" id="SSF55797">
    <property type="entry name" value="PR-1-like"/>
    <property type="match status" value="1"/>
</dbReference>
<feature type="chain" id="PRO_5012643550" description="SCP domain-containing protein" evidence="4">
    <location>
        <begin position="29"/>
        <end position="477"/>
    </location>
</feature>
<dbReference type="InterPro" id="IPR014044">
    <property type="entry name" value="CAP_dom"/>
</dbReference>
<feature type="region of interest" description="Disordered" evidence="3">
    <location>
        <begin position="271"/>
        <end position="302"/>
    </location>
</feature>
<protein>
    <recommendedName>
        <fullName evidence="5">SCP domain-containing protein</fullName>
    </recommendedName>
</protein>
<reference evidence="6 7" key="1">
    <citation type="journal article" date="2014" name="Nat. Commun.">
        <title>Klebsormidium flaccidum genome reveals primary factors for plant terrestrial adaptation.</title>
        <authorList>
            <person name="Hori K."/>
            <person name="Maruyama F."/>
            <person name="Fujisawa T."/>
            <person name="Togashi T."/>
            <person name="Yamamoto N."/>
            <person name="Seo M."/>
            <person name="Sato S."/>
            <person name="Yamada T."/>
            <person name="Mori H."/>
            <person name="Tajima N."/>
            <person name="Moriyama T."/>
            <person name="Ikeuchi M."/>
            <person name="Watanabe M."/>
            <person name="Wada H."/>
            <person name="Kobayashi K."/>
            <person name="Saito M."/>
            <person name="Masuda T."/>
            <person name="Sasaki-Sekimoto Y."/>
            <person name="Mashiguchi K."/>
            <person name="Awai K."/>
            <person name="Shimojima M."/>
            <person name="Masuda S."/>
            <person name="Iwai M."/>
            <person name="Nobusawa T."/>
            <person name="Narise T."/>
            <person name="Kondo S."/>
            <person name="Saito H."/>
            <person name="Sato R."/>
            <person name="Murakawa M."/>
            <person name="Ihara Y."/>
            <person name="Oshima-Yamada Y."/>
            <person name="Ohtaka K."/>
            <person name="Satoh M."/>
            <person name="Sonobe K."/>
            <person name="Ishii M."/>
            <person name="Ohtani R."/>
            <person name="Kanamori-Sato M."/>
            <person name="Honoki R."/>
            <person name="Miyazaki D."/>
            <person name="Mochizuki H."/>
            <person name="Umetsu J."/>
            <person name="Higashi K."/>
            <person name="Shibata D."/>
            <person name="Kamiya Y."/>
            <person name="Sato N."/>
            <person name="Nakamura Y."/>
            <person name="Tabata S."/>
            <person name="Ida S."/>
            <person name="Kurokawa K."/>
            <person name="Ohta H."/>
        </authorList>
    </citation>
    <scope>NUCLEOTIDE SEQUENCE [LARGE SCALE GENOMIC DNA]</scope>
    <source>
        <strain evidence="6 7">NIES-2285</strain>
    </source>
</reference>
<evidence type="ECO:0000256" key="1">
    <source>
        <dbReference type="ARBA" id="ARBA00003143"/>
    </source>
</evidence>
<name>A0A1Y1IIH0_KLENI</name>
<dbReference type="PROSITE" id="PS01009">
    <property type="entry name" value="CRISP_1"/>
    <property type="match status" value="1"/>
</dbReference>
<evidence type="ECO:0000313" key="7">
    <source>
        <dbReference type="Proteomes" id="UP000054558"/>
    </source>
</evidence>
<evidence type="ECO:0000256" key="2">
    <source>
        <dbReference type="ARBA" id="ARBA00023265"/>
    </source>
</evidence>
<evidence type="ECO:0000313" key="6">
    <source>
        <dbReference type="EMBL" id="GAQ89259.1"/>
    </source>
</evidence>
<gene>
    <name evidence="6" type="ORF">KFL_005040030</name>
</gene>
<dbReference type="EMBL" id="DF237453">
    <property type="protein sequence ID" value="GAQ89259.1"/>
    <property type="molecule type" value="Genomic_DNA"/>
</dbReference>
<comment type="function">
    <text evidence="1">Probably involved in the defense reaction of plants against pathogens.</text>
</comment>
<evidence type="ECO:0000256" key="4">
    <source>
        <dbReference type="SAM" id="SignalP"/>
    </source>
</evidence>
<feature type="domain" description="SCP" evidence="5">
    <location>
        <begin position="329"/>
        <end position="473"/>
    </location>
</feature>
<dbReference type="Gene3D" id="3.40.33.10">
    <property type="entry name" value="CAP"/>
    <property type="match status" value="1"/>
</dbReference>
<feature type="region of interest" description="Disordered" evidence="3">
    <location>
        <begin position="174"/>
        <end position="244"/>
    </location>
</feature>
<feature type="region of interest" description="Disordered" evidence="3">
    <location>
        <begin position="34"/>
        <end position="59"/>
    </location>
</feature>
<dbReference type="OrthoDB" id="337038at2759"/>
<dbReference type="Pfam" id="PF00188">
    <property type="entry name" value="CAP"/>
    <property type="match status" value="1"/>
</dbReference>
<proteinExistence type="predicted"/>
<keyword evidence="7" id="KW-1185">Reference proteome</keyword>
<feature type="compositionally biased region" description="Basic residues" evidence="3">
    <location>
        <begin position="41"/>
        <end position="54"/>
    </location>
</feature>
<keyword evidence="4" id="KW-0732">Signal</keyword>
<dbReference type="SMART" id="SM00198">
    <property type="entry name" value="SCP"/>
    <property type="match status" value="1"/>
</dbReference>
<dbReference type="OMA" id="PEREQKC"/>
<keyword evidence="2" id="KW-0611">Plant defense</keyword>
<dbReference type="Proteomes" id="UP000054558">
    <property type="component" value="Unassembled WGS sequence"/>
</dbReference>
<dbReference type="PANTHER" id="PTHR10334">
    <property type="entry name" value="CYSTEINE-RICH SECRETORY PROTEIN-RELATED"/>
    <property type="match status" value="1"/>
</dbReference>
<dbReference type="PRINTS" id="PR00837">
    <property type="entry name" value="V5TPXLIKE"/>
</dbReference>
<feature type="compositionally biased region" description="Basic and acidic residues" evidence="3">
    <location>
        <begin position="208"/>
        <end position="223"/>
    </location>
</feature>
<dbReference type="AlphaFoldDB" id="A0A1Y1IIH0"/>
<dbReference type="CDD" id="cd05381">
    <property type="entry name" value="CAP_PR-1"/>
    <property type="match status" value="1"/>
</dbReference>
<dbReference type="InterPro" id="IPR001283">
    <property type="entry name" value="CRISP-related"/>
</dbReference>
<dbReference type="InterPro" id="IPR018244">
    <property type="entry name" value="Allrgn_V5/Tpx1_CS"/>
</dbReference>
<dbReference type="InterPro" id="IPR002413">
    <property type="entry name" value="V5_allergen-like"/>
</dbReference>
<dbReference type="GO" id="GO:0005615">
    <property type="term" value="C:extracellular space"/>
    <property type="evidence" value="ECO:0000318"/>
    <property type="project" value="GO_Central"/>
</dbReference>
<dbReference type="FunFam" id="3.40.33.10:FF:000004">
    <property type="entry name" value="CAP, cysteine-rich secretory protein, antigen 5"/>
    <property type="match status" value="1"/>
</dbReference>
<dbReference type="STRING" id="105231.A0A1Y1IIH0"/>
<dbReference type="InterPro" id="IPR035940">
    <property type="entry name" value="CAP_sf"/>
</dbReference>
<feature type="region of interest" description="Disordered" evidence="3">
    <location>
        <begin position="76"/>
        <end position="95"/>
    </location>
</feature>
<dbReference type="PRINTS" id="PR00838">
    <property type="entry name" value="V5ALLERGEN"/>
</dbReference>
<evidence type="ECO:0000256" key="3">
    <source>
        <dbReference type="SAM" id="MobiDB-lite"/>
    </source>
</evidence>
<accession>A0A1Y1IIH0</accession>
<keyword evidence="2" id="KW-0568">Pathogenesis-related protein</keyword>
<feature type="signal peptide" evidence="4">
    <location>
        <begin position="1"/>
        <end position="28"/>
    </location>
</feature>
<sequence length="477" mass="50336">MGKTAAPSFWASSLVGCLLLSSLLLAEAGRHNSGLANKGREHSHHHHHGGHGHGKPVGISTEAEFEGDVLPEKTAVAQGSGKIAGGKSENNRRSVEESADVGGVYMYLASFLTLQSRPAIASMTGVTPTNCHLSHDVTCGNGKQSGDRLGAAVDFLTASLFGKSTEGKQILPADESAKPAEIDPAPGFSQAPLERPSDAGKKILPSHEGTKPAELDPANHKQGGEIAGQETPLPADEGTGNPSWTGLLPSIVRAFASIRNSGHVTADISGASALRRPSDAGKQILPADEGRGVQPPQSGMEGERTELNAAFSETRARMLISAGSPETSTVSQLFLDAHNAARSAVGVQPIKWNTTLAIFAQAWANNQKINASCAMAHRPTSGPNKRIYGENIAWNGGFKSSATQITNLWAGESIYYNRTSNTCTPGKVCGHYTAIVWAKTTQLGCAVVACPDPTYRMTQFWVCNYWPNGNIIGQRPY</sequence>
<organism evidence="6 7">
    <name type="scientific">Klebsormidium nitens</name>
    <name type="common">Green alga</name>
    <name type="synonym">Ulothrix nitens</name>
    <dbReference type="NCBI Taxonomy" id="105231"/>
    <lineage>
        <taxon>Eukaryota</taxon>
        <taxon>Viridiplantae</taxon>
        <taxon>Streptophyta</taxon>
        <taxon>Klebsormidiophyceae</taxon>
        <taxon>Klebsormidiales</taxon>
        <taxon>Klebsormidiaceae</taxon>
        <taxon>Klebsormidium</taxon>
    </lineage>
</organism>
<evidence type="ECO:0000259" key="5">
    <source>
        <dbReference type="SMART" id="SM00198"/>
    </source>
</evidence>
<dbReference type="PROSITE" id="PS51257">
    <property type="entry name" value="PROKAR_LIPOPROTEIN"/>
    <property type="match status" value="1"/>
</dbReference>